<proteinExistence type="predicted"/>
<dbReference type="Proteomes" id="UP000026915">
    <property type="component" value="Chromosome 9"/>
</dbReference>
<dbReference type="Gramene" id="EOY32512">
    <property type="protein sequence ID" value="EOY32512"/>
    <property type="gene ID" value="TCM_040490"/>
</dbReference>
<dbReference type="EMBL" id="CM001887">
    <property type="protein sequence ID" value="EOY32512.1"/>
    <property type="molecule type" value="Genomic_DNA"/>
</dbReference>
<protein>
    <submittedName>
        <fullName evidence="1">Uncharacterized protein</fullName>
    </submittedName>
</protein>
<gene>
    <name evidence="1" type="ORF">TCM_040490</name>
</gene>
<evidence type="ECO:0000313" key="2">
    <source>
        <dbReference type="Proteomes" id="UP000026915"/>
    </source>
</evidence>
<name>A0A061GTK8_THECC</name>
<keyword evidence="2" id="KW-1185">Reference proteome</keyword>
<reference evidence="1 2" key="1">
    <citation type="journal article" date="2013" name="Genome Biol.">
        <title>The genome sequence of the most widely cultivated cacao type and its use to identify candidate genes regulating pod color.</title>
        <authorList>
            <person name="Motamayor J.C."/>
            <person name="Mockaitis K."/>
            <person name="Schmutz J."/>
            <person name="Haiminen N."/>
            <person name="Iii D.L."/>
            <person name="Cornejo O."/>
            <person name="Findley S.D."/>
            <person name="Zheng P."/>
            <person name="Utro F."/>
            <person name="Royaert S."/>
            <person name="Saski C."/>
            <person name="Jenkins J."/>
            <person name="Podicheti R."/>
            <person name="Zhao M."/>
            <person name="Scheffler B.E."/>
            <person name="Stack J.C."/>
            <person name="Feltus F.A."/>
            <person name="Mustiga G.M."/>
            <person name="Amores F."/>
            <person name="Phillips W."/>
            <person name="Marelli J.P."/>
            <person name="May G.D."/>
            <person name="Shapiro H."/>
            <person name="Ma J."/>
            <person name="Bustamante C.D."/>
            <person name="Schnell R.J."/>
            <person name="Main D."/>
            <person name="Gilbert D."/>
            <person name="Parida L."/>
            <person name="Kuhn D.N."/>
        </authorList>
    </citation>
    <scope>NUCLEOTIDE SEQUENCE [LARGE SCALE GENOMIC DNA]</scope>
    <source>
        <strain evidence="2">cv. Matina 1-6</strain>
    </source>
</reference>
<evidence type="ECO:0000313" key="1">
    <source>
        <dbReference type="EMBL" id="EOY32512.1"/>
    </source>
</evidence>
<sequence>MKNSVGNFLALGLQQSLSSLHHLSTMFSFLYPCYRYRSLVLRFHFRQMICTFIGLMRNGPTKTEPIFFFQLIQSLKFHPPSPWPYLFYHSPFSTKYKTYGSGKIHRQFFFASGINVYTHWCPRHYRLRYPRLCSDLGIPNRFLQIFSHIFHTIQASVGAHVKDSYVTNVLHFHLTNPPCRLSTTEVTLDYSRDRRSHLSLNKRVKRICCSRSMGVDKPTLTPRTLNYYAELEALSPQSIAVNVPITCAEVDGGGTVVSGGTKVVAIAVDNGTERATTLMDVGINDGGGRCYSIEAVVAFSHSRLLACLNLTIVE</sequence>
<dbReference type="AlphaFoldDB" id="A0A061GTK8"/>
<dbReference type="InParanoid" id="A0A061GTK8"/>
<dbReference type="HOGENOM" id="CLU_886840_0_0_1"/>
<accession>A0A061GTK8</accession>
<organism evidence="1 2">
    <name type="scientific">Theobroma cacao</name>
    <name type="common">Cacao</name>
    <name type="synonym">Cocoa</name>
    <dbReference type="NCBI Taxonomy" id="3641"/>
    <lineage>
        <taxon>Eukaryota</taxon>
        <taxon>Viridiplantae</taxon>
        <taxon>Streptophyta</taxon>
        <taxon>Embryophyta</taxon>
        <taxon>Tracheophyta</taxon>
        <taxon>Spermatophyta</taxon>
        <taxon>Magnoliopsida</taxon>
        <taxon>eudicotyledons</taxon>
        <taxon>Gunneridae</taxon>
        <taxon>Pentapetalae</taxon>
        <taxon>rosids</taxon>
        <taxon>malvids</taxon>
        <taxon>Malvales</taxon>
        <taxon>Malvaceae</taxon>
        <taxon>Byttnerioideae</taxon>
        <taxon>Theobroma</taxon>
    </lineage>
</organism>